<feature type="domain" description="Plastocyanin-like" evidence="6">
    <location>
        <begin position="358"/>
        <end position="471"/>
    </location>
</feature>
<evidence type="ECO:0000259" key="6">
    <source>
        <dbReference type="Pfam" id="PF07731"/>
    </source>
</evidence>
<evidence type="ECO:0000256" key="3">
    <source>
        <dbReference type="ARBA" id="ARBA00023008"/>
    </source>
</evidence>
<dbReference type="CDD" id="cd13865">
    <property type="entry name" value="CuRO_1_LCC_like_3"/>
    <property type="match status" value="1"/>
</dbReference>
<dbReference type="PROSITE" id="PS00080">
    <property type="entry name" value="MULTICOPPER_OXIDASE2"/>
    <property type="match status" value="1"/>
</dbReference>
<evidence type="ECO:0000313" key="8">
    <source>
        <dbReference type="EMBL" id="USQ15115.1"/>
    </source>
</evidence>
<keyword evidence="2" id="KW-0560">Oxidoreductase</keyword>
<keyword evidence="4" id="KW-0732">Signal</keyword>
<dbReference type="PANTHER" id="PTHR11709">
    <property type="entry name" value="MULTI-COPPER OXIDASE"/>
    <property type="match status" value="1"/>
</dbReference>
<keyword evidence="9" id="KW-1185">Reference proteome</keyword>
<evidence type="ECO:0000256" key="4">
    <source>
        <dbReference type="SAM" id="SignalP"/>
    </source>
</evidence>
<dbReference type="InterPro" id="IPR002355">
    <property type="entry name" value="Cu_oxidase_Cu_BS"/>
</dbReference>
<protein>
    <submittedName>
        <fullName evidence="8">Multicopper oxidase family protein</fullName>
    </submittedName>
</protein>
<dbReference type="InterPro" id="IPR011706">
    <property type="entry name" value="Cu-oxidase_C"/>
</dbReference>
<feature type="domain" description="Plastocyanin-like" evidence="5">
    <location>
        <begin position="201"/>
        <end position="308"/>
    </location>
</feature>
<evidence type="ECO:0000256" key="1">
    <source>
        <dbReference type="ARBA" id="ARBA00022723"/>
    </source>
</evidence>
<evidence type="ECO:0000259" key="5">
    <source>
        <dbReference type="Pfam" id="PF00394"/>
    </source>
</evidence>
<evidence type="ECO:0000259" key="7">
    <source>
        <dbReference type="Pfam" id="PF07732"/>
    </source>
</evidence>
<evidence type="ECO:0000313" key="9">
    <source>
        <dbReference type="Proteomes" id="UP001057474"/>
    </source>
</evidence>
<keyword evidence="1" id="KW-0479">Metal-binding</keyword>
<dbReference type="Proteomes" id="UP001057474">
    <property type="component" value="Chromosome"/>
</dbReference>
<dbReference type="Pfam" id="PF07732">
    <property type="entry name" value="Cu-oxidase_3"/>
    <property type="match status" value="1"/>
</dbReference>
<dbReference type="InterPro" id="IPR045087">
    <property type="entry name" value="Cu-oxidase_fam"/>
</dbReference>
<dbReference type="InterPro" id="IPR034279">
    <property type="entry name" value="CuRO_3_CopA"/>
</dbReference>
<dbReference type="PROSITE" id="PS00079">
    <property type="entry name" value="MULTICOPPER_OXIDASE1"/>
    <property type="match status" value="1"/>
</dbReference>
<dbReference type="PANTHER" id="PTHR11709:SF394">
    <property type="entry name" value="FI03373P-RELATED"/>
    <property type="match status" value="1"/>
</dbReference>
<dbReference type="EMBL" id="CP071527">
    <property type="protein sequence ID" value="USQ15115.1"/>
    <property type="molecule type" value="Genomic_DNA"/>
</dbReference>
<name>A0ABY4YBY3_9GAMM</name>
<dbReference type="CDD" id="cd13896">
    <property type="entry name" value="CuRO_3_CopA"/>
    <property type="match status" value="1"/>
</dbReference>
<dbReference type="SUPFAM" id="SSF49503">
    <property type="entry name" value="Cupredoxins"/>
    <property type="match status" value="3"/>
</dbReference>
<accession>A0ABY4YBY3</accession>
<dbReference type="InterPro" id="IPR001117">
    <property type="entry name" value="Cu-oxidase_2nd"/>
</dbReference>
<dbReference type="Gene3D" id="2.60.40.420">
    <property type="entry name" value="Cupredoxins - blue copper proteins"/>
    <property type="match status" value="3"/>
</dbReference>
<dbReference type="InterPro" id="IPR008972">
    <property type="entry name" value="Cupredoxin"/>
</dbReference>
<keyword evidence="3" id="KW-0186">Copper</keyword>
<gene>
    <name evidence="8" type="ORF">J2N86_04045</name>
</gene>
<dbReference type="Pfam" id="PF07731">
    <property type="entry name" value="Cu-oxidase_2"/>
    <property type="match status" value="1"/>
</dbReference>
<dbReference type="Pfam" id="PF00394">
    <property type="entry name" value="Cu-oxidase"/>
    <property type="match status" value="1"/>
</dbReference>
<evidence type="ECO:0000256" key="2">
    <source>
        <dbReference type="ARBA" id="ARBA00023002"/>
    </source>
</evidence>
<feature type="domain" description="Plastocyanin-like" evidence="7">
    <location>
        <begin position="67"/>
        <end position="149"/>
    </location>
</feature>
<proteinExistence type="predicted"/>
<feature type="chain" id="PRO_5045582771" evidence="4">
    <location>
        <begin position="27"/>
        <end position="489"/>
    </location>
</feature>
<feature type="signal peptide" evidence="4">
    <location>
        <begin position="1"/>
        <end position="26"/>
    </location>
</feature>
<dbReference type="InterPro" id="IPR033138">
    <property type="entry name" value="Cu_oxidase_CS"/>
</dbReference>
<sequence length="489" mass="54353">MIMLNTSPSRLIVGGILMACAGTVLAKETVQSTVLTIKKYPITVDGKKTQLFRIEQPDGTWGYHGVEGDFFDAVVKNTTDKPTVIHWHGLIVPNNQDGVPYVTQQPIPPGGEYHYRFKLKQSGTYWMHSHHDLQVQQFLSAPFVISEPQEDKTTKQVTLFIGDFSYKSPEAIFSELKKGNMTHSDAHMNHNAMANMDSMKMDKPAADLNDVTYDAFLTNYHTLKNPEIVTVTPGQIVRLRLIAGSAMTNFFVNTGALEAQAIAADGQKITPFNGTEFQLAVGQRMDVLVTIPKQGGTYPILAQGEGTSMQTGLILTTDKTKINTLSETTKNTAGALNYDQEFKLHALAPLKKMNPGQTLTVNLEGAMRPYSWTINKQAWPEIKPLLVAPNKRIEMVFVNKTAMAHPMHLHGHVFQVTEIDGKQLSNGAMRDTVLVLPKSTVKVQFDSDNPGNWMMHCHMLYHQESGMMTLMSYDGVKLPDLSSHHISEL</sequence>
<organism evidence="8 9">
    <name type="scientific">Legionella lytica</name>
    <dbReference type="NCBI Taxonomy" id="96232"/>
    <lineage>
        <taxon>Bacteria</taxon>
        <taxon>Pseudomonadati</taxon>
        <taxon>Pseudomonadota</taxon>
        <taxon>Gammaproteobacteria</taxon>
        <taxon>Legionellales</taxon>
        <taxon>Legionellaceae</taxon>
        <taxon>Legionella</taxon>
    </lineage>
</organism>
<dbReference type="InterPro" id="IPR011707">
    <property type="entry name" value="Cu-oxidase-like_N"/>
</dbReference>
<reference evidence="8" key="1">
    <citation type="submission" date="2021-03" db="EMBL/GenBank/DDBJ databases">
        <title>Legionella lytica PCM 2298.</title>
        <authorList>
            <person name="Koper P."/>
        </authorList>
    </citation>
    <scope>NUCLEOTIDE SEQUENCE</scope>
    <source>
        <strain evidence="8">PCM 2298</strain>
    </source>
</reference>